<sequence>MDRPPADPAKLLAIWMEWEKGDTTPGRVMADLKIAGLREVLEHLANPASATTGTTLPPST</sequence>
<gene>
    <name evidence="1" type="ORF">GH723_01600</name>
</gene>
<proteinExistence type="predicted"/>
<reference evidence="1 2" key="1">
    <citation type="submission" date="2019-11" db="EMBL/GenBank/DDBJ databases">
        <authorList>
            <person name="He Y."/>
        </authorList>
    </citation>
    <scope>NUCLEOTIDE SEQUENCE [LARGE SCALE GENOMIC DNA]</scope>
    <source>
        <strain evidence="1 2">SCSIO 58843</strain>
    </source>
</reference>
<dbReference type="AlphaFoldDB" id="A0A5Q2RAL1"/>
<dbReference type="KEGG" id="atq:GH723_01600"/>
<organism evidence="1 2">
    <name type="scientific">Actinomarinicola tropica</name>
    <dbReference type="NCBI Taxonomy" id="2789776"/>
    <lineage>
        <taxon>Bacteria</taxon>
        <taxon>Bacillati</taxon>
        <taxon>Actinomycetota</taxon>
        <taxon>Acidimicrobiia</taxon>
        <taxon>Acidimicrobiales</taxon>
        <taxon>Iamiaceae</taxon>
        <taxon>Actinomarinicola</taxon>
    </lineage>
</organism>
<evidence type="ECO:0000313" key="1">
    <source>
        <dbReference type="EMBL" id="QGG93909.1"/>
    </source>
</evidence>
<name>A0A5Q2RAL1_9ACTN</name>
<dbReference type="Proteomes" id="UP000334019">
    <property type="component" value="Chromosome"/>
</dbReference>
<keyword evidence="2" id="KW-1185">Reference proteome</keyword>
<evidence type="ECO:0000313" key="2">
    <source>
        <dbReference type="Proteomes" id="UP000334019"/>
    </source>
</evidence>
<dbReference type="RefSeq" id="WP_153758015.1">
    <property type="nucleotide sequence ID" value="NZ_CP045851.1"/>
</dbReference>
<protein>
    <submittedName>
        <fullName evidence="1">Uncharacterized protein</fullName>
    </submittedName>
</protein>
<accession>A0A5Q2RAL1</accession>
<dbReference type="EMBL" id="CP045851">
    <property type="protein sequence ID" value="QGG93909.1"/>
    <property type="molecule type" value="Genomic_DNA"/>
</dbReference>